<gene>
    <name evidence="2" type="ORF">C7S10_08715</name>
</gene>
<dbReference type="AlphaFoldDB" id="A0A2R7Z0E8"/>
<dbReference type="RefSeq" id="WP_108343974.1">
    <property type="nucleotide sequence ID" value="NZ_PYXZ01000002.1"/>
</dbReference>
<organism evidence="2 3">
    <name type="scientific">Nocardioides currus</name>
    <dbReference type="NCBI Taxonomy" id="2133958"/>
    <lineage>
        <taxon>Bacteria</taxon>
        <taxon>Bacillati</taxon>
        <taxon>Actinomycetota</taxon>
        <taxon>Actinomycetes</taxon>
        <taxon>Propionibacteriales</taxon>
        <taxon>Nocardioidaceae</taxon>
        <taxon>Nocardioides</taxon>
    </lineage>
</organism>
<protein>
    <recommendedName>
        <fullName evidence="1">Mycothiol-dependent maleylpyruvate isomerase metal-binding domain-containing protein</fullName>
    </recommendedName>
</protein>
<accession>A0A2R7Z0E8</accession>
<dbReference type="SUPFAM" id="SSF109854">
    <property type="entry name" value="DinB/YfiT-like putative metalloenzymes"/>
    <property type="match status" value="1"/>
</dbReference>
<dbReference type="InterPro" id="IPR024344">
    <property type="entry name" value="MDMPI_metal-binding"/>
</dbReference>
<feature type="domain" description="Mycothiol-dependent maleylpyruvate isomerase metal-binding" evidence="1">
    <location>
        <begin position="12"/>
        <end position="146"/>
    </location>
</feature>
<comment type="caution">
    <text evidence="2">The sequence shown here is derived from an EMBL/GenBank/DDBJ whole genome shotgun (WGS) entry which is preliminary data.</text>
</comment>
<dbReference type="Proteomes" id="UP000244867">
    <property type="component" value="Unassembled WGS sequence"/>
</dbReference>
<proteinExistence type="predicted"/>
<dbReference type="Pfam" id="PF11716">
    <property type="entry name" value="MDMPI_N"/>
    <property type="match status" value="1"/>
</dbReference>
<evidence type="ECO:0000313" key="2">
    <source>
        <dbReference type="EMBL" id="PUA82090.1"/>
    </source>
</evidence>
<dbReference type="OrthoDB" id="3213691at2"/>
<dbReference type="InterPro" id="IPR017517">
    <property type="entry name" value="Maleyloyr_isom"/>
</dbReference>
<evidence type="ECO:0000259" key="1">
    <source>
        <dbReference type="Pfam" id="PF11716"/>
    </source>
</evidence>
<keyword evidence="3" id="KW-1185">Reference proteome</keyword>
<dbReference type="GO" id="GO:0046872">
    <property type="term" value="F:metal ion binding"/>
    <property type="evidence" value="ECO:0007669"/>
    <property type="project" value="InterPro"/>
</dbReference>
<evidence type="ECO:0000313" key="3">
    <source>
        <dbReference type="Proteomes" id="UP000244867"/>
    </source>
</evidence>
<dbReference type="Gene3D" id="1.20.120.450">
    <property type="entry name" value="dinb family like domain"/>
    <property type="match status" value="1"/>
</dbReference>
<sequence>MTTLENRAIAALRANHDAIAALASTLSEEQLARPSGATEWTVAQALSHLGSGAEISRKPVATAAGQPVDAEDNQTVWARWDTSTPTEQAAGFITHDAAYLETVEALTPEQHDSLTVDMGFLPQPVPLVVALGMRLNEVANHAWDVRVAFDPSARVDEGSAELLVELFGGPLAFLLGFSAHAEHLEQPVRLAIPGGTVEITDAVTVTGVSDDPTATFDGPAEAVVRLLSGRLRSEHAADVTVSGNVTLDELRKVFPGY</sequence>
<dbReference type="EMBL" id="PYXZ01000002">
    <property type="protein sequence ID" value="PUA82090.1"/>
    <property type="molecule type" value="Genomic_DNA"/>
</dbReference>
<name>A0A2R7Z0E8_9ACTN</name>
<dbReference type="NCBIfam" id="TIGR03083">
    <property type="entry name" value="maleylpyruvate isomerase family mycothiol-dependent enzyme"/>
    <property type="match status" value="1"/>
</dbReference>
<reference evidence="2 3" key="1">
    <citation type="submission" date="2018-03" db="EMBL/GenBank/DDBJ databases">
        <authorList>
            <person name="Keele B.F."/>
        </authorList>
    </citation>
    <scope>NUCLEOTIDE SEQUENCE [LARGE SCALE GENOMIC DNA]</scope>
    <source>
        <strain evidence="2 3">IB-3</strain>
    </source>
</reference>
<dbReference type="InterPro" id="IPR034660">
    <property type="entry name" value="DinB/YfiT-like"/>
</dbReference>